<dbReference type="EMBL" id="AEVO01000134">
    <property type="protein sequence ID" value="EFY06315.1"/>
    <property type="molecule type" value="Genomic_DNA"/>
</dbReference>
<dbReference type="Proteomes" id="UP000018458">
    <property type="component" value="Unassembled WGS sequence"/>
</dbReference>
<protein>
    <submittedName>
        <fullName evidence="1">Uncharacterized protein</fullName>
    </submittedName>
</protein>
<gene>
    <name evidence="1" type="ORF">HMPREF9444_01938</name>
</gene>
<evidence type="ECO:0000313" key="2">
    <source>
        <dbReference type="Proteomes" id="UP000018458"/>
    </source>
</evidence>
<comment type="caution">
    <text evidence="1">The sequence shown here is derived from an EMBL/GenBank/DDBJ whole genome shotgun (WGS) entry which is preliminary data.</text>
</comment>
<dbReference type="HOGENOM" id="CLU_3085478_0_0_6"/>
<accession>E8LMF0</accession>
<dbReference type="AlphaFoldDB" id="E8LMF0"/>
<sequence>MLINQIKLVCKISKNFKVIRQFLFIFTLFKLIKLCVQFNKFSNIFIINNTLI</sequence>
<keyword evidence="2" id="KW-1185">Reference proteome</keyword>
<proteinExistence type="predicted"/>
<organism evidence="1 2">
    <name type="scientific">Succinatimonas hippei (strain DSM 22608 / JCM 16073 / KCTC 15190 / YIT 12066)</name>
    <dbReference type="NCBI Taxonomy" id="762983"/>
    <lineage>
        <taxon>Bacteria</taxon>
        <taxon>Pseudomonadati</taxon>
        <taxon>Pseudomonadota</taxon>
        <taxon>Gammaproteobacteria</taxon>
        <taxon>Aeromonadales</taxon>
        <taxon>Succinivibrionaceae</taxon>
        <taxon>Succinatimonas</taxon>
    </lineage>
</organism>
<evidence type="ECO:0000313" key="1">
    <source>
        <dbReference type="EMBL" id="EFY06315.1"/>
    </source>
</evidence>
<reference evidence="1 2" key="1">
    <citation type="submission" date="2011-01" db="EMBL/GenBank/DDBJ databases">
        <authorList>
            <person name="Weinstock G."/>
            <person name="Sodergren E."/>
            <person name="Clifton S."/>
            <person name="Fulton L."/>
            <person name="Fulton B."/>
            <person name="Courtney L."/>
            <person name="Fronick C."/>
            <person name="Harrison M."/>
            <person name="Strong C."/>
            <person name="Farmer C."/>
            <person name="Delahaunty K."/>
            <person name="Markovic C."/>
            <person name="Hall O."/>
            <person name="Minx P."/>
            <person name="Tomlinson C."/>
            <person name="Mitreva M."/>
            <person name="Hou S."/>
            <person name="Chen J."/>
            <person name="Wollam A."/>
            <person name="Pepin K.H."/>
            <person name="Johnson M."/>
            <person name="Bhonagiri V."/>
            <person name="Zhang X."/>
            <person name="Suruliraj S."/>
            <person name="Warren W."/>
            <person name="Chinwalla A."/>
            <person name="Mardis E.R."/>
            <person name="Wilson R.K."/>
        </authorList>
    </citation>
    <scope>NUCLEOTIDE SEQUENCE [LARGE SCALE GENOMIC DNA]</scope>
    <source>
        <strain evidence="2">DSM 22608 / JCM 16073 / KCTC 15190 / YIT 12066</strain>
    </source>
</reference>
<name>E8LMF0_SUCHY</name>